<evidence type="ECO:0000256" key="1">
    <source>
        <dbReference type="SAM" id="MobiDB-lite"/>
    </source>
</evidence>
<feature type="compositionally biased region" description="Polar residues" evidence="1">
    <location>
        <begin position="191"/>
        <end position="200"/>
    </location>
</feature>
<accession>A0AAD5VA19</accession>
<name>A0AAD5VA19_9APHY</name>
<feature type="region of interest" description="Disordered" evidence="1">
    <location>
        <begin position="164"/>
        <end position="200"/>
    </location>
</feature>
<evidence type="ECO:0000313" key="2">
    <source>
        <dbReference type="EMBL" id="KAJ3486058.1"/>
    </source>
</evidence>
<proteinExistence type="predicted"/>
<keyword evidence="3" id="KW-1185">Reference proteome</keyword>
<dbReference type="EMBL" id="JANAWD010000133">
    <property type="protein sequence ID" value="KAJ3486058.1"/>
    <property type="molecule type" value="Genomic_DNA"/>
</dbReference>
<sequence length="296" mass="32907">MLREVFSPKPYDFTTLFTSWPDAPIFTGHLKKDGPVSDWLQKIKTGCKLRKVPKVIRHDVAEHYLNGKAKKRFESLKVVMRNLHGGKYKWDWKKFEIAMVHMCWEMACKETQGFKIAGLANGLWWILGKASQTETTEEKPKLPESPSRKANVLTTPVRKIVSHFEKGSSRGEGPSTSPTSQVVKPGDQKKTLTSWWPRNDQPNTAIQHAPVWLLNVTHTLDALTHLRTTYPKTMTVVSAVLVTVGSIPHLSAVSAGAAGAVLASDAAKFVGSLAIDLGGWLQNDVVVCEDKKKKTK</sequence>
<protein>
    <submittedName>
        <fullName evidence="2">Uncharacterized protein</fullName>
    </submittedName>
</protein>
<evidence type="ECO:0000313" key="3">
    <source>
        <dbReference type="Proteomes" id="UP001212997"/>
    </source>
</evidence>
<comment type="caution">
    <text evidence="2">The sequence shown here is derived from an EMBL/GenBank/DDBJ whole genome shotgun (WGS) entry which is preliminary data.</text>
</comment>
<reference evidence="2" key="1">
    <citation type="submission" date="2022-07" db="EMBL/GenBank/DDBJ databases">
        <title>Genome Sequence of Physisporinus lineatus.</title>
        <authorList>
            <person name="Buettner E."/>
        </authorList>
    </citation>
    <scope>NUCLEOTIDE SEQUENCE</scope>
    <source>
        <strain evidence="2">VT162</strain>
    </source>
</reference>
<dbReference type="Proteomes" id="UP001212997">
    <property type="component" value="Unassembled WGS sequence"/>
</dbReference>
<organism evidence="2 3">
    <name type="scientific">Meripilus lineatus</name>
    <dbReference type="NCBI Taxonomy" id="2056292"/>
    <lineage>
        <taxon>Eukaryota</taxon>
        <taxon>Fungi</taxon>
        <taxon>Dikarya</taxon>
        <taxon>Basidiomycota</taxon>
        <taxon>Agaricomycotina</taxon>
        <taxon>Agaricomycetes</taxon>
        <taxon>Polyporales</taxon>
        <taxon>Meripilaceae</taxon>
        <taxon>Meripilus</taxon>
    </lineage>
</organism>
<dbReference type="AlphaFoldDB" id="A0AAD5VA19"/>
<gene>
    <name evidence="2" type="ORF">NLI96_g4513</name>
</gene>